<evidence type="ECO:0000256" key="5">
    <source>
        <dbReference type="ARBA" id="ARBA00023136"/>
    </source>
</evidence>
<feature type="region of interest" description="Disordered" evidence="6">
    <location>
        <begin position="80"/>
        <end position="109"/>
    </location>
</feature>
<feature type="transmembrane region" description="Helical" evidence="7">
    <location>
        <begin position="217"/>
        <end position="241"/>
    </location>
</feature>
<dbReference type="EMBL" id="JACJJW010000017">
    <property type="protein sequence ID" value="MBM6758568.1"/>
    <property type="molecule type" value="Genomic_DNA"/>
</dbReference>
<keyword evidence="5 7" id="KW-0472">Membrane</keyword>
<evidence type="ECO:0000256" key="7">
    <source>
        <dbReference type="SAM" id="Phobius"/>
    </source>
</evidence>
<organism evidence="10 11">
    <name type="scientific">Bacteroides mediterraneensis</name>
    <dbReference type="NCBI Taxonomy" id="1841856"/>
    <lineage>
        <taxon>Bacteria</taxon>
        <taxon>Pseudomonadati</taxon>
        <taxon>Bacteroidota</taxon>
        <taxon>Bacteroidia</taxon>
        <taxon>Bacteroidales</taxon>
        <taxon>Bacteroidaceae</taxon>
        <taxon>Bacteroides</taxon>
    </lineage>
</organism>
<evidence type="ECO:0000256" key="3">
    <source>
        <dbReference type="ARBA" id="ARBA00022692"/>
    </source>
</evidence>
<evidence type="ECO:0000313" key="10">
    <source>
        <dbReference type="EMBL" id="MBM6758568.1"/>
    </source>
</evidence>
<feature type="transmembrane region" description="Helical" evidence="7">
    <location>
        <begin position="143"/>
        <end position="167"/>
    </location>
</feature>
<evidence type="ECO:0000256" key="4">
    <source>
        <dbReference type="ARBA" id="ARBA00022989"/>
    </source>
</evidence>
<dbReference type="InterPro" id="IPR054321">
    <property type="entry name" value="PspC-rel_TM"/>
</dbReference>
<keyword evidence="3 7" id="KW-0812">Transmembrane</keyword>
<feature type="transmembrane region" description="Helical" evidence="7">
    <location>
        <begin position="247"/>
        <end position="269"/>
    </location>
</feature>
<protein>
    <submittedName>
        <fullName evidence="10">PspC domain-containing protein</fullName>
    </submittedName>
</protein>
<keyword evidence="11" id="KW-1185">Reference proteome</keyword>
<reference evidence="10 11" key="1">
    <citation type="journal article" date="2021" name="Sci. Rep.">
        <title>The distribution of antibiotic resistance genes in chicken gut microbiota commensals.</title>
        <authorList>
            <person name="Juricova H."/>
            <person name="Matiasovicova J."/>
            <person name="Kubasova T."/>
            <person name="Cejkova D."/>
            <person name="Rychlik I."/>
        </authorList>
    </citation>
    <scope>NUCLEOTIDE SEQUENCE [LARGE SCALE GENOMIC DNA]</scope>
    <source>
        <strain evidence="10 11">An801</strain>
    </source>
</reference>
<evidence type="ECO:0000256" key="2">
    <source>
        <dbReference type="ARBA" id="ARBA00022475"/>
    </source>
</evidence>
<feature type="transmembrane region" description="Helical" evidence="7">
    <location>
        <begin position="319"/>
        <end position="340"/>
    </location>
</feature>
<dbReference type="Pfam" id="PF04024">
    <property type="entry name" value="PspC"/>
    <property type="match status" value="1"/>
</dbReference>
<dbReference type="RefSeq" id="WP_204475747.1">
    <property type="nucleotide sequence ID" value="NZ_JACJJW010000017.1"/>
</dbReference>
<evidence type="ECO:0000313" key="11">
    <source>
        <dbReference type="Proteomes" id="UP000703295"/>
    </source>
</evidence>
<gene>
    <name evidence="10" type="ORF">H6A31_07730</name>
</gene>
<evidence type="ECO:0000256" key="1">
    <source>
        <dbReference type="ARBA" id="ARBA00004162"/>
    </source>
</evidence>
<comment type="subcellular location">
    <subcellularLocation>
        <location evidence="1">Cell membrane</location>
        <topology evidence="1">Single-pass membrane protein</topology>
    </subcellularLocation>
</comment>
<dbReference type="Pfam" id="PF22571">
    <property type="entry name" value="LiaI-LiaF-TM_PspC"/>
    <property type="match status" value="1"/>
</dbReference>
<sequence length="359" mass="39745">MKKTLTVNLGGTVYHIDEDAYILLDNYLNNLRYHFRKEEGADEIVRDMEARIAELFDEALRGGLQVITIKEVEEVIARMGKPEELNDGEEENASASGEKAYGSESTGTSRRLFRNPDDRVLGGVVSGLAAYFGWDVTWTRIVFILAGFLIHGLILAYLLAWIIIPLARTATEKLQMRGEPINVENIGRTVTDGFEKVNEKVHSDETRSTLHTLGNGVVAVFGFLLKLCLVLLLICCAPFLLVGLVVLFALLMAATGMIVSLPTFIYNIVPWVDWSYIHSVPGVMVGLTICGILMVGIPIAGLIQVVMQSFGNWKPMGTSVKVVLVLLWMIAVAVGIVLFFQVPFLSDPFLTEPLWEELL</sequence>
<evidence type="ECO:0000256" key="6">
    <source>
        <dbReference type="SAM" id="MobiDB-lite"/>
    </source>
</evidence>
<feature type="domain" description="Phage shock protein PspC N-terminal" evidence="8">
    <location>
        <begin position="110"/>
        <end position="166"/>
    </location>
</feature>
<proteinExistence type="predicted"/>
<keyword evidence="2" id="KW-1003">Cell membrane</keyword>
<accession>A0ABS2EVI8</accession>
<evidence type="ECO:0000259" key="8">
    <source>
        <dbReference type="Pfam" id="PF04024"/>
    </source>
</evidence>
<dbReference type="PANTHER" id="PTHR33885:SF3">
    <property type="entry name" value="PHAGE SHOCK PROTEIN C"/>
    <property type="match status" value="1"/>
</dbReference>
<feature type="domain" description="PspC-related transmembrane region" evidence="9">
    <location>
        <begin position="206"/>
        <end position="341"/>
    </location>
</feature>
<feature type="transmembrane region" description="Helical" evidence="7">
    <location>
        <begin position="281"/>
        <end position="307"/>
    </location>
</feature>
<keyword evidence="4 7" id="KW-1133">Transmembrane helix</keyword>
<dbReference type="PANTHER" id="PTHR33885">
    <property type="entry name" value="PHAGE SHOCK PROTEIN C"/>
    <property type="match status" value="1"/>
</dbReference>
<dbReference type="Pfam" id="PF22564">
    <property type="entry name" value="HAAS"/>
    <property type="match status" value="1"/>
</dbReference>
<evidence type="ECO:0000259" key="9">
    <source>
        <dbReference type="Pfam" id="PF22571"/>
    </source>
</evidence>
<dbReference type="InterPro" id="IPR007168">
    <property type="entry name" value="Phageshock_PspC_N"/>
</dbReference>
<comment type="caution">
    <text evidence="10">The sequence shown here is derived from an EMBL/GenBank/DDBJ whole genome shotgun (WGS) entry which is preliminary data.</text>
</comment>
<name>A0ABS2EVI8_9BACE</name>
<dbReference type="InterPro" id="IPR052027">
    <property type="entry name" value="PspC"/>
</dbReference>
<dbReference type="Proteomes" id="UP000703295">
    <property type="component" value="Unassembled WGS sequence"/>
</dbReference>